<evidence type="ECO:0000313" key="2">
    <source>
        <dbReference type="Proteomes" id="UP000268350"/>
    </source>
</evidence>
<protein>
    <submittedName>
        <fullName evidence="1">Uncharacterized protein</fullName>
    </submittedName>
</protein>
<reference evidence="2" key="1">
    <citation type="submission" date="2018-01" db="EMBL/GenBank/DDBJ databases">
        <authorList>
            <person name="Alioto T."/>
            <person name="Alioto T."/>
        </authorList>
    </citation>
    <scope>NUCLEOTIDE SEQUENCE [LARGE SCALE GENOMIC DNA]</scope>
</reference>
<dbReference type="AlphaFoldDB" id="A0A3B0KTG5"/>
<dbReference type="EMBL" id="OUUW01000015">
    <property type="protein sequence ID" value="SPP88541.1"/>
    <property type="molecule type" value="Genomic_DNA"/>
</dbReference>
<dbReference type="Proteomes" id="UP000268350">
    <property type="component" value="Unassembled WGS sequence"/>
</dbReference>
<keyword evidence="2" id="KW-1185">Reference proteome</keyword>
<accession>A0A3B0KTG5</accession>
<gene>
    <name evidence="1" type="ORF">DGUA_6G018772</name>
</gene>
<evidence type="ECO:0000313" key="1">
    <source>
        <dbReference type="EMBL" id="SPP88541.1"/>
    </source>
</evidence>
<name>A0A3B0KTG5_DROGU</name>
<organism evidence="1 2">
    <name type="scientific">Drosophila guanche</name>
    <name type="common">Fruit fly</name>
    <dbReference type="NCBI Taxonomy" id="7266"/>
    <lineage>
        <taxon>Eukaryota</taxon>
        <taxon>Metazoa</taxon>
        <taxon>Ecdysozoa</taxon>
        <taxon>Arthropoda</taxon>
        <taxon>Hexapoda</taxon>
        <taxon>Insecta</taxon>
        <taxon>Pterygota</taxon>
        <taxon>Neoptera</taxon>
        <taxon>Endopterygota</taxon>
        <taxon>Diptera</taxon>
        <taxon>Brachycera</taxon>
        <taxon>Muscomorpha</taxon>
        <taxon>Ephydroidea</taxon>
        <taxon>Drosophilidae</taxon>
        <taxon>Drosophila</taxon>
        <taxon>Sophophora</taxon>
    </lineage>
</organism>
<proteinExistence type="predicted"/>
<sequence length="66" mass="6871">MRSHPSGRAALVVSNIATTSPTGVDDALFAGIAHPLIALCSSPRKKLLHGACSVNTTRSRLNGDCR</sequence>